<evidence type="ECO:0000256" key="2">
    <source>
        <dbReference type="ARBA" id="ARBA00006351"/>
    </source>
</evidence>
<dbReference type="AlphaFoldDB" id="A0AA35V868"/>
<keyword evidence="8" id="KW-1185">Reference proteome</keyword>
<dbReference type="PANTHER" id="PTHR32116">
    <property type="entry name" value="GALACTURONOSYLTRANSFERASE 4-RELATED"/>
    <property type="match status" value="1"/>
</dbReference>
<dbReference type="Pfam" id="PF01501">
    <property type="entry name" value="Glyco_transf_8"/>
    <property type="match status" value="1"/>
</dbReference>
<dbReference type="Proteomes" id="UP001177003">
    <property type="component" value="Chromosome 0"/>
</dbReference>
<keyword evidence="4" id="KW-0808">Transferase</keyword>
<evidence type="ECO:0000256" key="3">
    <source>
        <dbReference type="ARBA" id="ARBA00022676"/>
    </source>
</evidence>
<dbReference type="GO" id="GO:0071555">
    <property type="term" value="P:cell wall organization"/>
    <property type="evidence" value="ECO:0007669"/>
    <property type="project" value="UniProtKB-KW"/>
</dbReference>
<dbReference type="GO" id="GO:0047262">
    <property type="term" value="F:polygalacturonate 4-alpha-galacturonosyltransferase activity"/>
    <property type="evidence" value="ECO:0007669"/>
    <property type="project" value="InterPro"/>
</dbReference>
<dbReference type="GO" id="GO:0000139">
    <property type="term" value="C:Golgi membrane"/>
    <property type="evidence" value="ECO:0007669"/>
    <property type="project" value="UniProtKB-SubCell"/>
</dbReference>
<keyword evidence="5" id="KW-0961">Cell wall biogenesis/degradation</keyword>
<evidence type="ECO:0000256" key="5">
    <source>
        <dbReference type="RuleBase" id="RU362027"/>
    </source>
</evidence>
<accession>A0AA35V868</accession>
<evidence type="ECO:0000313" key="7">
    <source>
        <dbReference type="EMBL" id="CAI9263784.1"/>
    </source>
</evidence>
<dbReference type="EMBL" id="OX465086">
    <property type="protein sequence ID" value="CAI9263784.1"/>
    <property type="molecule type" value="Genomic_DNA"/>
</dbReference>
<keyword evidence="3 5" id="KW-0328">Glycosyltransferase</keyword>
<name>A0AA35V868_LACSI</name>
<reference evidence="7" key="1">
    <citation type="submission" date="2023-04" db="EMBL/GenBank/DDBJ databases">
        <authorList>
            <person name="Vijverberg K."/>
            <person name="Xiong W."/>
            <person name="Schranz E."/>
        </authorList>
    </citation>
    <scope>NUCLEOTIDE SEQUENCE</scope>
</reference>
<keyword evidence="6" id="KW-0175">Coiled coil</keyword>
<dbReference type="PANTHER" id="PTHR32116:SF27">
    <property type="entry name" value="GALACTURONOSYLTRANSFERASE 13-RELATED"/>
    <property type="match status" value="1"/>
</dbReference>
<evidence type="ECO:0000256" key="1">
    <source>
        <dbReference type="ARBA" id="ARBA00004877"/>
    </source>
</evidence>
<comment type="similarity">
    <text evidence="2 5">Belongs to the glycosyltransferase 8 family.</text>
</comment>
<sequence length="296" mass="33443">MLDFSNYGRRVDHHRDMRMDIDHMSYEELLALGEQIGNAGSGLSEDFISEKARMQAEAKIAEDARRRVEEEATAEAKRKRDLERESTRQELLKLPSPEYFPVLSDNSYYHFILSTDNILAATVVVTSTVQSSLTPEKIVFHVITNKKTYAGMHSWFALNPISPAIIEVKGVHQFDWLTRDNVPVLEAVENHNGLRNYYHGNHISGTNVGDRVTPRSFASKLEARIPKYISLLNHLRIYLPKLSSTFGRLVISSDGVWDALSTESALECSHGLAAESAAAQLSKYENKKNVKFVITY</sequence>
<comment type="subcellular location">
    <subcellularLocation>
        <location evidence="5">Golgi apparatus membrane</location>
        <topology evidence="5">Single-pass type II membrane protein</topology>
    </subcellularLocation>
</comment>
<protein>
    <recommendedName>
        <fullName evidence="5">Hexosyltransferase</fullName>
        <ecNumber evidence="5">2.4.1.-</ecNumber>
    </recommendedName>
</protein>
<feature type="coiled-coil region" evidence="6">
    <location>
        <begin position="51"/>
        <end position="85"/>
    </location>
</feature>
<evidence type="ECO:0000256" key="4">
    <source>
        <dbReference type="ARBA" id="ARBA00022679"/>
    </source>
</evidence>
<keyword evidence="5" id="KW-0333">Golgi apparatus</keyword>
<comment type="pathway">
    <text evidence="1 5">Glycan metabolism; pectin biosynthesis.</text>
</comment>
<dbReference type="EC" id="2.4.1.-" evidence="5"/>
<evidence type="ECO:0000256" key="6">
    <source>
        <dbReference type="SAM" id="Coils"/>
    </source>
</evidence>
<gene>
    <name evidence="7" type="ORF">LSALG_LOCUS4461</name>
</gene>
<proteinExistence type="inferred from homology"/>
<evidence type="ECO:0000313" key="8">
    <source>
        <dbReference type="Proteomes" id="UP001177003"/>
    </source>
</evidence>
<dbReference type="InterPro" id="IPR029993">
    <property type="entry name" value="GAUT"/>
</dbReference>
<dbReference type="InterPro" id="IPR002495">
    <property type="entry name" value="Glyco_trans_8"/>
</dbReference>
<dbReference type="InterPro" id="IPR029044">
    <property type="entry name" value="Nucleotide-diphossugar_trans"/>
</dbReference>
<dbReference type="SUPFAM" id="SSF53448">
    <property type="entry name" value="Nucleotide-diphospho-sugar transferases"/>
    <property type="match status" value="1"/>
</dbReference>
<organism evidence="7 8">
    <name type="scientific">Lactuca saligna</name>
    <name type="common">Willowleaf lettuce</name>
    <dbReference type="NCBI Taxonomy" id="75948"/>
    <lineage>
        <taxon>Eukaryota</taxon>
        <taxon>Viridiplantae</taxon>
        <taxon>Streptophyta</taxon>
        <taxon>Embryophyta</taxon>
        <taxon>Tracheophyta</taxon>
        <taxon>Spermatophyta</taxon>
        <taxon>Magnoliopsida</taxon>
        <taxon>eudicotyledons</taxon>
        <taxon>Gunneridae</taxon>
        <taxon>Pentapetalae</taxon>
        <taxon>asterids</taxon>
        <taxon>campanulids</taxon>
        <taxon>Asterales</taxon>
        <taxon>Asteraceae</taxon>
        <taxon>Cichorioideae</taxon>
        <taxon>Cichorieae</taxon>
        <taxon>Lactucinae</taxon>
        <taxon>Lactuca</taxon>
    </lineage>
</organism>